<protein>
    <recommendedName>
        <fullName evidence="3">Arc family DNA binding domain-containing protein</fullName>
    </recommendedName>
</protein>
<evidence type="ECO:0008006" key="3">
    <source>
        <dbReference type="Google" id="ProtNLM"/>
    </source>
</evidence>
<proteinExistence type="predicted"/>
<evidence type="ECO:0000313" key="1">
    <source>
        <dbReference type="EMBL" id="MBM7658742.1"/>
    </source>
</evidence>
<organism evidence="1 2">
    <name type="scientific">Sporolactobacillus spathodeae</name>
    <dbReference type="NCBI Taxonomy" id="1465502"/>
    <lineage>
        <taxon>Bacteria</taxon>
        <taxon>Bacillati</taxon>
        <taxon>Bacillota</taxon>
        <taxon>Bacilli</taxon>
        <taxon>Bacillales</taxon>
        <taxon>Sporolactobacillaceae</taxon>
        <taxon>Sporolactobacillus</taxon>
    </lineage>
</organism>
<dbReference type="InterPro" id="IPR010985">
    <property type="entry name" value="Ribbon_hlx_hlx"/>
</dbReference>
<dbReference type="SUPFAM" id="SSF47598">
    <property type="entry name" value="Ribbon-helix-helix"/>
    <property type="match status" value="1"/>
</dbReference>
<reference evidence="1 2" key="1">
    <citation type="submission" date="2021-01" db="EMBL/GenBank/DDBJ databases">
        <title>Genomic Encyclopedia of Type Strains, Phase IV (KMG-IV): sequencing the most valuable type-strain genomes for metagenomic binning, comparative biology and taxonomic classification.</title>
        <authorList>
            <person name="Goeker M."/>
        </authorList>
    </citation>
    <scope>NUCLEOTIDE SEQUENCE [LARGE SCALE GENOMIC DNA]</scope>
    <source>
        <strain evidence="1 2">DSM 100968</strain>
    </source>
</reference>
<name>A0ABS2QAC6_9BACL</name>
<dbReference type="EMBL" id="JAFBEV010000022">
    <property type="protein sequence ID" value="MBM7658742.1"/>
    <property type="molecule type" value="Genomic_DNA"/>
</dbReference>
<comment type="caution">
    <text evidence="1">The sequence shown here is derived from an EMBL/GenBank/DDBJ whole genome shotgun (WGS) entry which is preliminary data.</text>
</comment>
<evidence type="ECO:0000313" key="2">
    <source>
        <dbReference type="Proteomes" id="UP000823201"/>
    </source>
</evidence>
<dbReference type="InterPro" id="IPR013321">
    <property type="entry name" value="Arc_rbn_hlx_hlx"/>
</dbReference>
<dbReference type="RefSeq" id="WP_205007297.1">
    <property type="nucleotide sequence ID" value="NZ_CBCRXA010000007.1"/>
</dbReference>
<dbReference type="Gene3D" id="1.10.1220.10">
    <property type="entry name" value="Met repressor-like"/>
    <property type="match status" value="1"/>
</dbReference>
<dbReference type="Proteomes" id="UP000823201">
    <property type="component" value="Unassembled WGS sequence"/>
</dbReference>
<gene>
    <name evidence="1" type="ORF">JOC27_002204</name>
</gene>
<sequence>MEKKKFLLRIDPKLYDIMQKWADDEFRSVNGQIENILRDAARRAGRLPKKGDGKKLK</sequence>
<accession>A0ABS2QAC6</accession>
<keyword evidence="2" id="KW-1185">Reference proteome</keyword>